<organism evidence="1 2">
    <name type="scientific">Melia azedarach</name>
    <name type="common">Chinaberry tree</name>
    <dbReference type="NCBI Taxonomy" id="155640"/>
    <lineage>
        <taxon>Eukaryota</taxon>
        <taxon>Viridiplantae</taxon>
        <taxon>Streptophyta</taxon>
        <taxon>Embryophyta</taxon>
        <taxon>Tracheophyta</taxon>
        <taxon>Spermatophyta</taxon>
        <taxon>Magnoliopsida</taxon>
        <taxon>eudicotyledons</taxon>
        <taxon>Gunneridae</taxon>
        <taxon>Pentapetalae</taxon>
        <taxon>rosids</taxon>
        <taxon>malvids</taxon>
        <taxon>Sapindales</taxon>
        <taxon>Meliaceae</taxon>
        <taxon>Melia</taxon>
    </lineage>
</organism>
<protein>
    <submittedName>
        <fullName evidence="1">Transmembrane protein like</fullName>
    </submittedName>
</protein>
<gene>
    <name evidence="1" type="ORF">OWV82_003112</name>
</gene>
<keyword evidence="2" id="KW-1185">Reference proteome</keyword>
<proteinExistence type="predicted"/>
<dbReference type="Proteomes" id="UP001164539">
    <property type="component" value="Chromosome 2"/>
</dbReference>
<sequence length="301" mass="34659">MTKLLGHVALGLTFSSLGLWRLYNHIKLQFLRPNSSKSLPFYPTSKSKYLELFTLILVCSIFITSELFWGFRKQPLNPINNEEILPLNRLRHFEHATISLTFFTYAAFAVILDRIGSAHQYALTLFLEAIALGQYLLLIHFHSADHLGVESQYHFLLQIILLVSVITTLMAIGWSKSFLVSFVRFSSIFFHGVWLIFIGMMLWTPGFIPKGCFLNVEEEHEVVRCHGEETLHRAKSLVNLQFSWFLIGICVFSVSFYLVLGKIYGQDIGEYSTLIMSRKEDDSDDVELQLKKFEVGKHYST</sequence>
<evidence type="ECO:0000313" key="1">
    <source>
        <dbReference type="EMBL" id="KAJ4724086.1"/>
    </source>
</evidence>
<comment type="caution">
    <text evidence="1">The sequence shown here is derived from an EMBL/GenBank/DDBJ whole genome shotgun (WGS) entry which is preliminary data.</text>
</comment>
<reference evidence="1 2" key="1">
    <citation type="journal article" date="2023" name="Science">
        <title>Complex scaffold remodeling in plant triterpene biosynthesis.</title>
        <authorList>
            <person name="De La Pena R."/>
            <person name="Hodgson H."/>
            <person name="Liu J.C."/>
            <person name="Stephenson M.J."/>
            <person name="Martin A.C."/>
            <person name="Owen C."/>
            <person name="Harkess A."/>
            <person name="Leebens-Mack J."/>
            <person name="Jimenez L.E."/>
            <person name="Osbourn A."/>
            <person name="Sattely E.S."/>
        </authorList>
    </citation>
    <scope>NUCLEOTIDE SEQUENCE [LARGE SCALE GENOMIC DNA]</scope>
    <source>
        <strain evidence="2">cv. JPN11</strain>
        <tissue evidence="1">Leaf</tissue>
    </source>
</reference>
<accession>A0ACC1YJX2</accession>
<evidence type="ECO:0000313" key="2">
    <source>
        <dbReference type="Proteomes" id="UP001164539"/>
    </source>
</evidence>
<keyword evidence="1" id="KW-0472">Membrane</keyword>
<name>A0ACC1YJX2_MELAZ</name>
<keyword evidence="1" id="KW-0812">Transmembrane</keyword>
<dbReference type="EMBL" id="CM051395">
    <property type="protein sequence ID" value="KAJ4724086.1"/>
    <property type="molecule type" value="Genomic_DNA"/>
</dbReference>